<evidence type="ECO:0000256" key="7">
    <source>
        <dbReference type="ARBA" id="ARBA00023136"/>
    </source>
</evidence>
<dbReference type="EMBL" id="CP007806">
    <property type="protein sequence ID" value="AIG24948.1"/>
    <property type="molecule type" value="Genomic_DNA"/>
</dbReference>
<dbReference type="GO" id="GO:0005886">
    <property type="term" value="C:plasma membrane"/>
    <property type="evidence" value="ECO:0007669"/>
    <property type="project" value="UniProtKB-SubCell"/>
</dbReference>
<evidence type="ECO:0000256" key="3">
    <source>
        <dbReference type="ARBA" id="ARBA00022692"/>
    </source>
</evidence>
<evidence type="ECO:0000256" key="8">
    <source>
        <dbReference type="SAM" id="Phobius"/>
    </source>
</evidence>
<dbReference type="Gene3D" id="3.40.50.300">
    <property type="entry name" value="P-loop containing nucleotide triphosphate hydrolases"/>
    <property type="match status" value="1"/>
</dbReference>
<dbReference type="Pfam" id="PF00005">
    <property type="entry name" value="ABC_tran"/>
    <property type="match status" value="1"/>
</dbReference>
<dbReference type="GO" id="GO:0034040">
    <property type="term" value="F:ATPase-coupled lipid transmembrane transporter activity"/>
    <property type="evidence" value="ECO:0007669"/>
    <property type="project" value="TreeGrafter"/>
</dbReference>
<feature type="transmembrane region" description="Helical" evidence="8">
    <location>
        <begin position="167"/>
        <end position="186"/>
    </location>
</feature>
<evidence type="ECO:0000259" key="10">
    <source>
        <dbReference type="PROSITE" id="PS50929"/>
    </source>
</evidence>
<dbReference type="HOGENOM" id="CLU_000604_84_9_9"/>
<reference evidence="11 12" key="1">
    <citation type="journal article" date="2011" name="J. Bacteriol.">
        <title>Genome sequence of Brevibacillus laterosporus LMG 15441, a pathogen of invertebrates.</title>
        <authorList>
            <person name="Djukic M."/>
            <person name="Poehlein A."/>
            <person name="Thurmer A."/>
            <person name="Daniel R."/>
        </authorList>
    </citation>
    <scope>NUCLEOTIDE SEQUENCE [LARGE SCALE GENOMIC DNA]</scope>
    <source>
        <strain evidence="11 12">LMG 15441</strain>
    </source>
</reference>
<dbReference type="InterPro" id="IPR003439">
    <property type="entry name" value="ABC_transporter-like_ATP-bd"/>
</dbReference>
<keyword evidence="5 11" id="KW-0067">ATP-binding</keyword>
<dbReference type="SUPFAM" id="SSF52540">
    <property type="entry name" value="P-loop containing nucleoside triphosphate hydrolases"/>
    <property type="match status" value="1"/>
</dbReference>
<keyword evidence="4" id="KW-0547">Nucleotide-binding</keyword>
<feature type="domain" description="ABC transmembrane type-1" evidence="10">
    <location>
        <begin position="22"/>
        <end position="315"/>
    </location>
</feature>
<dbReference type="SUPFAM" id="SSF90123">
    <property type="entry name" value="ABC transporter transmembrane region"/>
    <property type="match status" value="1"/>
</dbReference>
<dbReference type="InterPro" id="IPR039421">
    <property type="entry name" value="Type_1_exporter"/>
</dbReference>
<evidence type="ECO:0000313" key="11">
    <source>
        <dbReference type="EMBL" id="AIG24948.1"/>
    </source>
</evidence>
<keyword evidence="2" id="KW-0813">Transport</keyword>
<dbReference type="InterPro" id="IPR003593">
    <property type="entry name" value="AAA+_ATPase"/>
</dbReference>
<keyword evidence="3 8" id="KW-0812">Transmembrane</keyword>
<gene>
    <name evidence="11" type="primary">irtA_1</name>
    <name evidence="11" type="ORF">BRLA_c005900</name>
</gene>
<dbReference type="GO" id="GO:0016887">
    <property type="term" value="F:ATP hydrolysis activity"/>
    <property type="evidence" value="ECO:0007669"/>
    <property type="project" value="InterPro"/>
</dbReference>
<dbReference type="Pfam" id="PF00664">
    <property type="entry name" value="ABC_membrane"/>
    <property type="match status" value="1"/>
</dbReference>
<dbReference type="InterPro" id="IPR027417">
    <property type="entry name" value="P-loop_NTPase"/>
</dbReference>
<evidence type="ECO:0000256" key="1">
    <source>
        <dbReference type="ARBA" id="ARBA00004651"/>
    </source>
</evidence>
<feature type="transmembrane region" description="Helical" evidence="8">
    <location>
        <begin position="283"/>
        <end position="304"/>
    </location>
</feature>
<dbReference type="InterPro" id="IPR011527">
    <property type="entry name" value="ABC1_TM_dom"/>
</dbReference>
<evidence type="ECO:0000256" key="5">
    <source>
        <dbReference type="ARBA" id="ARBA00022840"/>
    </source>
</evidence>
<dbReference type="EC" id="3.6.3.-" evidence="11"/>
<evidence type="ECO:0000256" key="2">
    <source>
        <dbReference type="ARBA" id="ARBA00022448"/>
    </source>
</evidence>
<dbReference type="PANTHER" id="PTHR24221">
    <property type="entry name" value="ATP-BINDING CASSETTE SUB-FAMILY B"/>
    <property type="match status" value="1"/>
</dbReference>
<accession>A0A075R166</accession>
<protein>
    <submittedName>
        <fullName evidence="11">Iron import ATP-binding/permease protein IrtA</fullName>
        <ecNumber evidence="11">3.6.3.-</ecNumber>
    </submittedName>
</protein>
<comment type="subcellular location">
    <subcellularLocation>
        <location evidence="1">Cell membrane</location>
        <topology evidence="1">Multi-pass membrane protein</topology>
    </subcellularLocation>
</comment>
<dbReference type="FunFam" id="3.40.50.300:FF:000287">
    <property type="entry name" value="Multidrug ABC transporter ATP-binding protein"/>
    <property type="match status" value="1"/>
</dbReference>
<dbReference type="eggNOG" id="COG1132">
    <property type="taxonomic scope" value="Bacteria"/>
</dbReference>
<name>A0A075R166_BRELA</name>
<organism evidence="11 12">
    <name type="scientific">Brevibacillus laterosporus LMG 15441</name>
    <dbReference type="NCBI Taxonomy" id="1042163"/>
    <lineage>
        <taxon>Bacteria</taxon>
        <taxon>Bacillati</taxon>
        <taxon>Bacillota</taxon>
        <taxon>Bacilli</taxon>
        <taxon>Bacillales</taxon>
        <taxon>Paenibacillaceae</taxon>
        <taxon>Brevibacillus</taxon>
    </lineage>
</organism>
<dbReference type="FunFam" id="1.20.1560.10:FF:000127">
    <property type="entry name" value="ABC transporter ATP-binding protein"/>
    <property type="match status" value="1"/>
</dbReference>
<sequence length="621" mass="68532">MKQKTGVPRLLEIAGEKRGLLIVSALLSTVSAISMLVPYASVYFILKELLEYASNPVLANGDLMIRWGVIALLGLLVSLVTMYAGGMASHLAAFRILYGLRVRLASHIGKLPLGWLSGTSTGAVKKTLEQNVEKVETFIAHQLPDLVHVLVTTILMIIVMFYLNIWLAVACMIPILIGFGAQLFLMTGPKMKDSIKLYYDSLERMNGSAVQYVRGMPAIKVFGQTVHSFRKFHVDMILYRDYCVNVTNQVEKGFLIFKVTLGSFAAFFLPVGVFLLSSQPESIAFASTLLFFLVMAPGISSSMFKIMYLTSTLREISEGVERIDQIVAEKPIPEPENPQKPRRFDIQFDHVCFSYPSSEKFTNSSSDISTGDEILSQISFTAKQNQVTALVGPSGAGKSTVANLVPRFWDVGEGAIRIGGVDIREIAGKDLMNTVAFVFQETFLFYDTVFHNIAVGSPHASLELVMAAARAAQCHDFISKLPSGYDTLIGEGGVYLSGGEEQRIAVARAILKNAPVLVLDEATAFADPENEYEMQLALKELIKGKTVIVIAHRLSTIRDADQIIVLHEGRISEQGKHEELLASKGLYNRMWRTYIDAEQWQIGMDEEGSIGYEHVAQHHSG</sequence>
<dbReference type="Proteomes" id="UP000005850">
    <property type="component" value="Chromosome"/>
</dbReference>
<proteinExistence type="predicted"/>
<dbReference type="AlphaFoldDB" id="A0A075R166"/>
<feature type="domain" description="ABC transporter" evidence="9">
    <location>
        <begin position="346"/>
        <end position="593"/>
    </location>
</feature>
<dbReference type="PROSITE" id="PS50929">
    <property type="entry name" value="ABC_TM1F"/>
    <property type="match status" value="1"/>
</dbReference>
<evidence type="ECO:0000259" key="9">
    <source>
        <dbReference type="PROSITE" id="PS50893"/>
    </source>
</evidence>
<keyword evidence="7 8" id="KW-0472">Membrane</keyword>
<dbReference type="InterPro" id="IPR036640">
    <property type="entry name" value="ABC1_TM_sf"/>
</dbReference>
<dbReference type="Gene3D" id="1.20.1560.10">
    <property type="entry name" value="ABC transporter type 1, transmembrane domain"/>
    <property type="match status" value="2"/>
</dbReference>
<evidence type="ECO:0000256" key="6">
    <source>
        <dbReference type="ARBA" id="ARBA00022989"/>
    </source>
</evidence>
<dbReference type="GO" id="GO:0140359">
    <property type="term" value="F:ABC-type transporter activity"/>
    <property type="evidence" value="ECO:0007669"/>
    <property type="project" value="InterPro"/>
</dbReference>
<keyword evidence="12" id="KW-1185">Reference proteome</keyword>
<feature type="transmembrane region" description="Helical" evidence="8">
    <location>
        <begin position="20"/>
        <end position="45"/>
    </location>
</feature>
<evidence type="ECO:0000313" key="12">
    <source>
        <dbReference type="Proteomes" id="UP000005850"/>
    </source>
</evidence>
<dbReference type="KEGG" id="blr:BRLA_c005900"/>
<dbReference type="STRING" id="1042163.BRLA_c005900"/>
<dbReference type="RefSeq" id="WP_003335580.1">
    <property type="nucleotide sequence ID" value="NZ_CP007806.1"/>
</dbReference>
<dbReference type="SMART" id="SM00382">
    <property type="entry name" value="AAA"/>
    <property type="match status" value="1"/>
</dbReference>
<keyword evidence="11" id="KW-0378">Hydrolase</keyword>
<keyword evidence="6 8" id="KW-1133">Transmembrane helix</keyword>
<dbReference type="PROSITE" id="PS50893">
    <property type="entry name" value="ABC_TRANSPORTER_2"/>
    <property type="match status" value="1"/>
</dbReference>
<dbReference type="PANTHER" id="PTHR24221:SF397">
    <property type="entry name" value="ABC TRANSPORTER, ATP-BINDING TRANSMEMBRANE PROTEIN"/>
    <property type="match status" value="1"/>
</dbReference>
<feature type="transmembrane region" description="Helical" evidence="8">
    <location>
        <begin position="65"/>
        <end position="85"/>
    </location>
</feature>
<feature type="transmembrane region" description="Helical" evidence="8">
    <location>
        <begin position="255"/>
        <end position="277"/>
    </location>
</feature>
<dbReference type="GO" id="GO:0005524">
    <property type="term" value="F:ATP binding"/>
    <property type="evidence" value="ECO:0007669"/>
    <property type="project" value="UniProtKB-KW"/>
</dbReference>
<evidence type="ECO:0000256" key="4">
    <source>
        <dbReference type="ARBA" id="ARBA00022741"/>
    </source>
</evidence>